<keyword evidence="2 8" id="KW-0812">Transmembrane</keyword>
<keyword evidence="7 8" id="KW-0472">Membrane</keyword>
<comment type="subcellular location">
    <subcellularLocation>
        <location evidence="8">Endoplasmic reticulum membrane</location>
        <topology evidence="8">Multi-pass membrane protein</topology>
    </subcellularLocation>
    <subcellularLocation>
        <location evidence="8">Golgi apparatus membrane</location>
        <topology evidence="8">Multi-pass membrane protein</topology>
    </subcellularLocation>
</comment>
<evidence type="ECO:0000256" key="1">
    <source>
        <dbReference type="ARBA" id="ARBA00008604"/>
    </source>
</evidence>
<feature type="transmembrane region" description="Helical" evidence="8">
    <location>
        <begin position="145"/>
        <end position="168"/>
    </location>
</feature>
<dbReference type="Gene3D" id="1.10.472.100">
    <property type="entry name" value="Presenilin"/>
    <property type="match status" value="1"/>
</dbReference>
<comment type="similarity">
    <text evidence="1 8">Belongs to the peptidase A22A family.</text>
</comment>
<keyword evidence="8" id="KW-0378">Hydrolase</keyword>
<dbReference type="PANTHER" id="PTHR10202:SF13">
    <property type="entry name" value="PRESENILIN HOMOLOG"/>
    <property type="match status" value="1"/>
</dbReference>
<feature type="transmembrane region" description="Helical" evidence="8">
    <location>
        <begin position="93"/>
        <end position="117"/>
    </location>
</feature>
<dbReference type="GO" id="GO:0006509">
    <property type="term" value="P:membrane protein ectodomain proteolysis"/>
    <property type="evidence" value="ECO:0007669"/>
    <property type="project" value="TreeGrafter"/>
</dbReference>
<accession>A0A6S7I6H1</accession>
<dbReference type="Proteomes" id="UP001152795">
    <property type="component" value="Unassembled WGS sequence"/>
</dbReference>
<feature type="transmembrane region" description="Helical" evidence="8">
    <location>
        <begin position="257"/>
        <end position="276"/>
    </location>
</feature>
<dbReference type="PANTHER" id="PTHR10202">
    <property type="entry name" value="PRESENILIN"/>
    <property type="match status" value="1"/>
</dbReference>
<keyword evidence="11" id="KW-1185">Reference proteome</keyword>
<name>A0A6S7I6H1_PARCT</name>
<feature type="transmembrane region" description="Helical" evidence="8">
    <location>
        <begin position="423"/>
        <end position="442"/>
    </location>
</feature>
<dbReference type="GO" id="GO:0034205">
    <property type="term" value="P:amyloid-beta formation"/>
    <property type="evidence" value="ECO:0007669"/>
    <property type="project" value="TreeGrafter"/>
</dbReference>
<sequence>MSDSEADENTCLMSSESTSQLCPTGDSDTPMERDLDEQTNEEIERLERLRRRKRPEGNDDGQSSSQDNDRPNSNADDDEYDEEEELKYGFKSVMMLIVPVSLCLFVVVATVTSVTYYSQSSGQYLIYTPFHEQKGISKAEKAGHAFLNAIIVIGVVLGMTILLVILYMKKCYKIIAGWLILSSLLLLFFFSFIYIQEILQVYNIAMDYFTLSLIVWNFGVVGMVCIHWKGPLLLQQIYLILVSALMALVFIKYLPDWTTWFILGAISIYDLFAVLCPNGPLQILVRTAQERNEPIFPALIYSSTIMWGIGMANENEPGRTTEEPVNTEAFDQVSDEGDGPSRSEASHAVSALAGQDRESNRNYEDEEKGVKLGLGDFIFYSVLVGKASSYGDWNTTIACYVAILIGLCLTLLLLMIFKRALPALPISIAFGLVFNFATSELVKPFTDELASKQVFI</sequence>
<comment type="caution">
    <text evidence="10">The sequence shown here is derived from an EMBL/GenBank/DDBJ whole genome shotgun (WGS) entry which is preliminary data.</text>
</comment>
<reference evidence="10" key="1">
    <citation type="submission" date="2020-04" db="EMBL/GenBank/DDBJ databases">
        <authorList>
            <person name="Alioto T."/>
            <person name="Alioto T."/>
            <person name="Gomez Garrido J."/>
        </authorList>
    </citation>
    <scope>NUCLEOTIDE SEQUENCE</scope>
    <source>
        <strain evidence="10">A484AB</strain>
    </source>
</reference>
<dbReference type="GO" id="GO:0007219">
    <property type="term" value="P:Notch signaling pathway"/>
    <property type="evidence" value="ECO:0007669"/>
    <property type="project" value="UniProtKB-KW"/>
</dbReference>
<comment type="domain">
    <text evidence="8">The PAL motif is required for normal active site conformation.</text>
</comment>
<proteinExistence type="inferred from homology"/>
<gene>
    <name evidence="10" type="ORF">PACLA_8A078927</name>
</gene>
<dbReference type="InterPro" id="IPR001108">
    <property type="entry name" value="Peptidase_A22A"/>
</dbReference>
<dbReference type="Pfam" id="PF01080">
    <property type="entry name" value="Presenilin"/>
    <property type="match status" value="1"/>
</dbReference>
<evidence type="ECO:0000256" key="9">
    <source>
        <dbReference type="SAM" id="MobiDB-lite"/>
    </source>
</evidence>
<feature type="region of interest" description="Disordered" evidence="9">
    <location>
        <begin position="1"/>
        <end position="81"/>
    </location>
</feature>
<evidence type="ECO:0000256" key="3">
    <source>
        <dbReference type="ARBA" id="ARBA00022824"/>
    </source>
</evidence>
<keyword evidence="8" id="KW-0645">Protease</keyword>
<evidence type="ECO:0000256" key="5">
    <source>
        <dbReference type="ARBA" id="ARBA00022989"/>
    </source>
</evidence>
<keyword evidence="3 8" id="KW-0256">Endoplasmic reticulum</keyword>
<dbReference type="GO" id="GO:0042500">
    <property type="term" value="F:aspartic endopeptidase activity, intramembrane cleaving"/>
    <property type="evidence" value="ECO:0007669"/>
    <property type="project" value="InterPro"/>
</dbReference>
<dbReference type="InterPro" id="IPR042524">
    <property type="entry name" value="Presenilin_C"/>
</dbReference>
<dbReference type="GO" id="GO:0070765">
    <property type="term" value="C:gamma-secretase complex"/>
    <property type="evidence" value="ECO:0007669"/>
    <property type="project" value="TreeGrafter"/>
</dbReference>
<evidence type="ECO:0000256" key="2">
    <source>
        <dbReference type="ARBA" id="ARBA00022692"/>
    </source>
</evidence>
<keyword evidence="6 8" id="KW-0333">Golgi apparatus</keyword>
<dbReference type="PRINTS" id="PR01072">
    <property type="entry name" value="PRESENILIN"/>
</dbReference>
<dbReference type="AlphaFoldDB" id="A0A6S7I6H1"/>
<dbReference type="InterPro" id="IPR006639">
    <property type="entry name" value="Preselin/SPP"/>
</dbReference>
<dbReference type="FunFam" id="1.10.472.100:FF:000001">
    <property type="entry name" value="Presenilin"/>
    <property type="match status" value="1"/>
</dbReference>
<dbReference type="GO" id="GO:0000139">
    <property type="term" value="C:Golgi membrane"/>
    <property type="evidence" value="ECO:0007669"/>
    <property type="project" value="UniProtKB-SubCell"/>
</dbReference>
<organism evidence="10 11">
    <name type="scientific">Paramuricea clavata</name>
    <name type="common">Red gorgonian</name>
    <name type="synonym">Violescent sea-whip</name>
    <dbReference type="NCBI Taxonomy" id="317549"/>
    <lineage>
        <taxon>Eukaryota</taxon>
        <taxon>Metazoa</taxon>
        <taxon>Cnidaria</taxon>
        <taxon>Anthozoa</taxon>
        <taxon>Octocorallia</taxon>
        <taxon>Malacalcyonacea</taxon>
        <taxon>Plexauridae</taxon>
        <taxon>Paramuricea</taxon>
    </lineage>
</organism>
<evidence type="ECO:0000256" key="4">
    <source>
        <dbReference type="ARBA" id="ARBA00022976"/>
    </source>
</evidence>
<protein>
    <recommendedName>
        <fullName evidence="8">Presenilin</fullName>
        <ecNumber evidence="8">3.4.23.-</ecNumber>
    </recommendedName>
</protein>
<evidence type="ECO:0000256" key="8">
    <source>
        <dbReference type="RuleBase" id="RU361148"/>
    </source>
</evidence>
<comment type="function">
    <text evidence="8">Probable subunit of the gamma-secretase complex, an endoprotease complex that catalyzes the intramembrane cleavage of integral membrane proteins such as Notch receptors.</text>
</comment>
<dbReference type="OrthoDB" id="20287at2759"/>
<feature type="transmembrane region" description="Helical" evidence="8">
    <location>
        <begin position="175"/>
        <end position="196"/>
    </location>
</feature>
<dbReference type="GO" id="GO:0005789">
    <property type="term" value="C:endoplasmic reticulum membrane"/>
    <property type="evidence" value="ECO:0007669"/>
    <property type="project" value="UniProtKB-SubCell"/>
</dbReference>
<comment type="subunit">
    <text evidence="8">Homodimer.</text>
</comment>
<dbReference type="EC" id="3.4.23.-" evidence="8"/>
<keyword evidence="4 8" id="KW-0914">Notch signaling pathway</keyword>
<feature type="transmembrane region" description="Helical" evidence="8">
    <location>
        <begin position="233"/>
        <end position="251"/>
    </location>
</feature>
<evidence type="ECO:0000256" key="6">
    <source>
        <dbReference type="ARBA" id="ARBA00023034"/>
    </source>
</evidence>
<dbReference type="GO" id="GO:0016485">
    <property type="term" value="P:protein processing"/>
    <property type="evidence" value="ECO:0007669"/>
    <property type="project" value="InterPro"/>
</dbReference>
<feature type="transmembrane region" description="Helical" evidence="8">
    <location>
        <begin position="208"/>
        <end position="226"/>
    </location>
</feature>
<dbReference type="SMART" id="SM00730">
    <property type="entry name" value="PSN"/>
    <property type="match status" value="1"/>
</dbReference>
<keyword evidence="5 8" id="KW-1133">Transmembrane helix</keyword>
<evidence type="ECO:0000313" key="10">
    <source>
        <dbReference type="EMBL" id="CAB4002211.1"/>
    </source>
</evidence>
<feature type="compositionally biased region" description="Polar residues" evidence="9">
    <location>
        <begin position="11"/>
        <end position="22"/>
    </location>
</feature>
<feature type="transmembrane region" description="Helical" evidence="8">
    <location>
        <begin position="397"/>
        <end position="417"/>
    </location>
</feature>
<evidence type="ECO:0000256" key="7">
    <source>
        <dbReference type="ARBA" id="ARBA00023136"/>
    </source>
</evidence>
<dbReference type="EMBL" id="CACRXK020004289">
    <property type="protein sequence ID" value="CAB4002211.1"/>
    <property type="molecule type" value="Genomic_DNA"/>
</dbReference>
<evidence type="ECO:0000313" key="11">
    <source>
        <dbReference type="Proteomes" id="UP001152795"/>
    </source>
</evidence>
<dbReference type="GO" id="GO:0055074">
    <property type="term" value="P:calcium ion homeostasis"/>
    <property type="evidence" value="ECO:0007669"/>
    <property type="project" value="TreeGrafter"/>
</dbReference>